<dbReference type="Gramene" id="OGLUM03G13870.1">
    <property type="protein sequence ID" value="OGLUM03G13870.1"/>
    <property type="gene ID" value="OGLUM03G13870"/>
</dbReference>
<protein>
    <submittedName>
        <fullName evidence="1">Uncharacterized protein</fullName>
    </submittedName>
</protein>
<organism evidence="1">
    <name type="scientific">Oryza glumipatula</name>
    <dbReference type="NCBI Taxonomy" id="40148"/>
    <lineage>
        <taxon>Eukaryota</taxon>
        <taxon>Viridiplantae</taxon>
        <taxon>Streptophyta</taxon>
        <taxon>Embryophyta</taxon>
        <taxon>Tracheophyta</taxon>
        <taxon>Spermatophyta</taxon>
        <taxon>Magnoliopsida</taxon>
        <taxon>Liliopsida</taxon>
        <taxon>Poales</taxon>
        <taxon>Poaceae</taxon>
        <taxon>BOP clade</taxon>
        <taxon>Oryzoideae</taxon>
        <taxon>Oryzeae</taxon>
        <taxon>Oryzinae</taxon>
        <taxon>Oryza</taxon>
    </lineage>
</organism>
<dbReference type="AlphaFoldDB" id="A0A0D9Z5W2"/>
<reference evidence="1" key="1">
    <citation type="submission" date="2015-04" db="UniProtKB">
        <authorList>
            <consortium name="EnsemblPlants"/>
        </authorList>
    </citation>
    <scope>IDENTIFICATION</scope>
</reference>
<accession>A0A0D9Z5W2</accession>
<dbReference type="Proteomes" id="UP000026961">
    <property type="component" value="Chromosome 3"/>
</dbReference>
<evidence type="ECO:0000313" key="2">
    <source>
        <dbReference type="Proteomes" id="UP000026961"/>
    </source>
</evidence>
<reference evidence="1" key="2">
    <citation type="submission" date="2018-05" db="EMBL/GenBank/DDBJ databases">
        <title>OgluRS3 (Oryza glumaepatula Reference Sequence Version 3).</title>
        <authorList>
            <person name="Zhang J."/>
            <person name="Kudrna D."/>
            <person name="Lee S."/>
            <person name="Talag J."/>
            <person name="Welchert J."/>
            <person name="Wing R.A."/>
        </authorList>
    </citation>
    <scope>NUCLEOTIDE SEQUENCE [LARGE SCALE GENOMIC DNA]</scope>
</reference>
<proteinExistence type="predicted"/>
<name>A0A0D9Z5W2_9ORYZ</name>
<dbReference type="HOGENOM" id="CLU_2835307_0_0_1"/>
<evidence type="ECO:0000313" key="1">
    <source>
        <dbReference type="EnsemblPlants" id="OGLUM03G13870.1"/>
    </source>
</evidence>
<dbReference type="EnsemblPlants" id="OGLUM03G13870.1">
    <property type="protein sequence ID" value="OGLUM03G13870.1"/>
    <property type="gene ID" value="OGLUM03G13870"/>
</dbReference>
<sequence length="66" mass="7229">MAFMSDVSSFSVQLQGVTVCRVQAKGSLAVPQGVGVVAHGVEECCPEMEQLEVMDPCQTLMRPWWD</sequence>
<keyword evidence="2" id="KW-1185">Reference proteome</keyword>